<evidence type="ECO:0000313" key="2">
    <source>
        <dbReference type="EMBL" id="TFY92764.1"/>
    </source>
</evidence>
<dbReference type="EMBL" id="QUZU01000001">
    <property type="protein sequence ID" value="TFY92764.1"/>
    <property type="molecule type" value="Genomic_DNA"/>
</dbReference>
<sequence>MRFIRMMKRNTGTREKMWAGQTAPFFCPQESETHSPETQKGPQGAFWGRRRYQRSRSAILPFLPSHSAASGIGSLRSVMFGQISASSTFS</sequence>
<name>A0A4Z0B358_9PSED</name>
<gene>
    <name evidence="2" type="ORF">DYL59_02035</name>
</gene>
<reference evidence="2 3" key="1">
    <citation type="journal article" date="2019" name="Syst. Appl. Microbiol.">
        <title>New species of pathogenic Pseudomonas isolated from citrus in Tunisia: Proposal of Pseudomonas kairouanensis sp. nov. and Pseudomonas nabeulensis sp. nov.</title>
        <authorList>
            <person name="Oueslati M."/>
            <person name="Mulet M."/>
            <person name="Gomila M."/>
            <person name="Berge O."/>
            <person name="Hajlaoui M.R."/>
            <person name="Lalucat J."/>
            <person name="Sadfi-Zouaoui N."/>
            <person name="Garcia-Valdes E."/>
        </authorList>
    </citation>
    <scope>NUCLEOTIDE SEQUENCE [LARGE SCALE GENOMIC DNA]</scope>
    <source>
        <strain evidence="2 3">KC12</strain>
    </source>
</reference>
<dbReference type="Proteomes" id="UP000297391">
    <property type="component" value="Unassembled WGS sequence"/>
</dbReference>
<comment type="caution">
    <text evidence="2">The sequence shown here is derived from an EMBL/GenBank/DDBJ whole genome shotgun (WGS) entry which is preliminary data.</text>
</comment>
<protein>
    <submittedName>
        <fullName evidence="2">Uncharacterized protein</fullName>
    </submittedName>
</protein>
<evidence type="ECO:0000313" key="3">
    <source>
        <dbReference type="Proteomes" id="UP000297391"/>
    </source>
</evidence>
<proteinExistence type="predicted"/>
<accession>A0A4Z0B358</accession>
<keyword evidence="3" id="KW-1185">Reference proteome</keyword>
<evidence type="ECO:0000256" key="1">
    <source>
        <dbReference type="SAM" id="MobiDB-lite"/>
    </source>
</evidence>
<dbReference type="AlphaFoldDB" id="A0A4Z0B358"/>
<organism evidence="2 3">
    <name type="scientific">Pseudomonas kairouanensis</name>
    <dbReference type="NCBI Taxonomy" id="2293832"/>
    <lineage>
        <taxon>Bacteria</taxon>
        <taxon>Pseudomonadati</taxon>
        <taxon>Pseudomonadota</taxon>
        <taxon>Gammaproteobacteria</taxon>
        <taxon>Pseudomonadales</taxon>
        <taxon>Pseudomonadaceae</taxon>
        <taxon>Pseudomonas</taxon>
    </lineage>
</organism>
<feature type="region of interest" description="Disordered" evidence="1">
    <location>
        <begin position="27"/>
        <end position="46"/>
    </location>
</feature>